<keyword evidence="1" id="KW-0201">Cytochrome c-type biogenesis</keyword>
<dbReference type="InterPro" id="IPR019734">
    <property type="entry name" value="TPR_rpt"/>
</dbReference>
<evidence type="ECO:0000256" key="2">
    <source>
        <dbReference type="PROSITE-ProRule" id="PRU00339"/>
    </source>
</evidence>
<dbReference type="PROSITE" id="PS50005">
    <property type="entry name" value="TPR"/>
    <property type="match status" value="1"/>
</dbReference>
<reference evidence="4" key="1">
    <citation type="journal article" date="2019" name="Int. J. Syst. Evol. Microbiol.">
        <title>The Global Catalogue of Microorganisms (GCM) 10K type strain sequencing project: providing services to taxonomists for standard genome sequencing and annotation.</title>
        <authorList>
            <consortium name="The Broad Institute Genomics Platform"/>
            <consortium name="The Broad Institute Genome Sequencing Center for Infectious Disease"/>
            <person name="Wu L."/>
            <person name="Ma J."/>
        </authorList>
    </citation>
    <scope>NUCLEOTIDE SEQUENCE [LARGE SCALE GENOMIC DNA]</scope>
    <source>
        <strain evidence="4">JCM 32105</strain>
    </source>
</reference>
<organism evidence="3 4">
    <name type="scientific">Nemorincola caseinilytica</name>
    <dbReference type="NCBI Taxonomy" id="2054315"/>
    <lineage>
        <taxon>Bacteria</taxon>
        <taxon>Pseudomonadati</taxon>
        <taxon>Bacteroidota</taxon>
        <taxon>Chitinophagia</taxon>
        <taxon>Chitinophagales</taxon>
        <taxon>Chitinophagaceae</taxon>
        <taxon>Nemorincola</taxon>
    </lineage>
</organism>
<accession>A0ABP8NCP3</accession>
<evidence type="ECO:0000256" key="1">
    <source>
        <dbReference type="ARBA" id="ARBA00022748"/>
    </source>
</evidence>
<feature type="repeat" description="TPR" evidence="2">
    <location>
        <begin position="155"/>
        <end position="188"/>
    </location>
</feature>
<keyword evidence="4" id="KW-1185">Reference proteome</keyword>
<dbReference type="SMART" id="SM00028">
    <property type="entry name" value="TPR"/>
    <property type="match status" value="2"/>
</dbReference>
<dbReference type="Gene3D" id="1.25.40.10">
    <property type="entry name" value="Tetratricopeptide repeat domain"/>
    <property type="match status" value="2"/>
</dbReference>
<evidence type="ECO:0000313" key="3">
    <source>
        <dbReference type="EMBL" id="GAA4464210.1"/>
    </source>
</evidence>
<name>A0ABP8NCP3_9BACT</name>
<dbReference type="Pfam" id="PF14559">
    <property type="entry name" value="TPR_19"/>
    <property type="match status" value="1"/>
</dbReference>
<dbReference type="SUPFAM" id="SSF48452">
    <property type="entry name" value="TPR-like"/>
    <property type="match status" value="1"/>
</dbReference>
<dbReference type="PANTHER" id="PTHR47870:SF1">
    <property type="entry name" value="CYTOCHROME C-TYPE BIOGENESIS PROTEIN CCMH"/>
    <property type="match status" value="1"/>
</dbReference>
<comment type="caution">
    <text evidence="3">The sequence shown here is derived from an EMBL/GenBank/DDBJ whole genome shotgun (WGS) entry which is preliminary data.</text>
</comment>
<proteinExistence type="predicted"/>
<evidence type="ECO:0008006" key="5">
    <source>
        <dbReference type="Google" id="ProtNLM"/>
    </source>
</evidence>
<protein>
    <recommendedName>
        <fullName evidence="5">Tetratricopeptide repeat protein</fullName>
    </recommendedName>
</protein>
<keyword evidence="2" id="KW-0802">TPR repeat</keyword>
<dbReference type="InterPro" id="IPR011990">
    <property type="entry name" value="TPR-like_helical_dom_sf"/>
</dbReference>
<gene>
    <name evidence="3" type="ORF">GCM10023093_14050</name>
</gene>
<dbReference type="Proteomes" id="UP001500067">
    <property type="component" value="Unassembled WGS sequence"/>
</dbReference>
<dbReference type="PANTHER" id="PTHR47870">
    <property type="entry name" value="CYTOCHROME C-TYPE BIOGENESIS PROTEIN CCMH"/>
    <property type="match status" value="1"/>
</dbReference>
<dbReference type="InterPro" id="IPR051263">
    <property type="entry name" value="C-type_cytochrome_biogenesis"/>
</dbReference>
<evidence type="ECO:0000313" key="4">
    <source>
        <dbReference type="Proteomes" id="UP001500067"/>
    </source>
</evidence>
<sequence length="236" mass="26312">MKPASVDSIIAVSRKQLPKTVADTVSTIENELTAISDSSQMAVVFKKLARVWGRARKPRVAIYYEARAAKLENSEKSLTFAGQLFLELLEHEEDRSVQMWEATEAISCLERALALNKDNEEATLALASAYIQGTAEPMKGVQMLLAITREKPEDVQANMLLGRMSIQSAQYDKAVKRFETVLKVEPENKEALYFAAQAYEGAGDKAKAIEMLEKCKKVVNNPEFSKDIDLHINSLK</sequence>
<dbReference type="EMBL" id="BAABFA010000009">
    <property type="protein sequence ID" value="GAA4464210.1"/>
    <property type="molecule type" value="Genomic_DNA"/>
</dbReference>